<evidence type="ECO:0000256" key="6">
    <source>
        <dbReference type="ARBA" id="ARBA00023163"/>
    </source>
</evidence>
<dbReference type="EMBL" id="GL435684">
    <property type="protein sequence ID" value="EFN72843.1"/>
    <property type="molecule type" value="Genomic_DNA"/>
</dbReference>
<dbReference type="FunCoup" id="E2A146">
    <property type="interactions" value="839"/>
</dbReference>
<dbReference type="GO" id="GO:0009791">
    <property type="term" value="P:post-embryonic development"/>
    <property type="evidence" value="ECO:0007669"/>
    <property type="project" value="UniProtKB-ARBA"/>
</dbReference>
<evidence type="ECO:0000256" key="4">
    <source>
        <dbReference type="ARBA" id="ARBA00022833"/>
    </source>
</evidence>
<dbReference type="OMA" id="PANNESF"/>
<dbReference type="SUPFAM" id="SSF53098">
    <property type="entry name" value="Ribonuclease H-like"/>
    <property type="match status" value="1"/>
</dbReference>
<feature type="region of interest" description="Disordered" evidence="8">
    <location>
        <begin position="49"/>
        <end position="87"/>
    </location>
</feature>
<keyword evidence="4" id="KW-0862">Zinc</keyword>
<keyword evidence="6" id="KW-0804">Transcription</keyword>
<keyword evidence="11" id="KW-1185">Reference proteome</keyword>
<proteinExistence type="predicted"/>
<gene>
    <name evidence="10" type="ORF">EAG_12070</name>
</gene>
<feature type="compositionally biased region" description="Polar residues" evidence="8">
    <location>
        <begin position="54"/>
        <end position="66"/>
    </location>
</feature>
<dbReference type="Pfam" id="PF02892">
    <property type="entry name" value="zf-BED"/>
    <property type="match status" value="1"/>
</dbReference>
<feature type="compositionally biased region" description="Low complexity" evidence="8">
    <location>
        <begin position="78"/>
        <end position="87"/>
    </location>
</feature>
<dbReference type="PANTHER" id="PTHR46481">
    <property type="entry name" value="ZINC FINGER BED DOMAIN-CONTAINING PROTEIN 4"/>
    <property type="match status" value="1"/>
</dbReference>
<dbReference type="SUPFAM" id="SSF140996">
    <property type="entry name" value="Hermes dimerisation domain"/>
    <property type="match status" value="1"/>
</dbReference>
<evidence type="ECO:0000313" key="11">
    <source>
        <dbReference type="Proteomes" id="UP000000311"/>
    </source>
</evidence>
<dbReference type="SMART" id="SM00614">
    <property type="entry name" value="ZnF_BED"/>
    <property type="match status" value="1"/>
</dbReference>
<dbReference type="GO" id="GO:0008270">
    <property type="term" value="F:zinc ion binding"/>
    <property type="evidence" value="ECO:0007669"/>
    <property type="project" value="UniProtKB-KW"/>
</dbReference>
<evidence type="ECO:0000256" key="8">
    <source>
        <dbReference type="SAM" id="MobiDB-lite"/>
    </source>
</evidence>
<keyword evidence="3" id="KW-0863">Zinc-finger</keyword>
<name>E2A146_CAMFO</name>
<keyword evidence="2" id="KW-0479">Metal-binding</keyword>
<dbReference type="InterPro" id="IPR052035">
    <property type="entry name" value="ZnF_BED_domain_contain"/>
</dbReference>
<dbReference type="GO" id="GO:0005634">
    <property type="term" value="C:nucleus"/>
    <property type="evidence" value="ECO:0007669"/>
    <property type="project" value="UniProtKB-SubCell"/>
</dbReference>
<sequence length="433" mass="49517">SLVWKFFKIYKDDEKKAECLLCESSQQKIVRGKSPKLFSTKPLWNHLKSKHPSTIKNMDGNGNTNDVETDGPALNLNSPPSTSISQSKSYQPTLQYLIKKKEMWSLDDPKALNITKKICEMMALDAEPFALVERKGFQRLMNYLAPQYPLPCRTYFSEKIMPYLYKNLKAYKEKLITAKNISFSTDIWTSPANNESFISLTAHFIRSDDMNREILVLSAKHFPGSHTGSNIGQILNDVMEEWQISSSQIHLILRDNASNMIIGTGESVGCFIHTLQLVIHDCIFKNRNFVEILGKCRKIVGHFSHSSLACSKLKNIQESLKLPVHKLIQDVSTRWNATFYMLSRLHEQRQAVTAYAAEKDIPSLSAIQWNMVENVIRVLQPFEEMTKIASSDFETIGYVIPAIVTLHSYLSKRQRDTGVVMLKEDLKKAMEER</sequence>
<evidence type="ECO:0000256" key="7">
    <source>
        <dbReference type="ARBA" id="ARBA00023242"/>
    </source>
</evidence>
<dbReference type="InterPro" id="IPR036236">
    <property type="entry name" value="Znf_C2H2_sf"/>
</dbReference>
<evidence type="ECO:0000256" key="1">
    <source>
        <dbReference type="ARBA" id="ARBA00004123"/>
    </source>
</evidence>
<dbReference type="GO" id="GO:0003677">
    <property type="term" value="F:DNA binding"/>
    <property type="evidence" value="ECO:0007669"/>
    <property type="project" value="InterPro"/>
</dbReference>
<reference evidence="10 11" key="1">
    <citation type="journal article" date="2010" name="Science">
        <title>Genomic comparison of the ants Camponotus floridanus and Harpegnathos saltator.</title>
        <authorList>
            <person name="Bonasio R."/>
            <person name="Zhang G."/>
            <person name="Ye C."/>
            <person name="Mutti N.S."/>
            <person name="Fang X."/>
            <person name="Qin N."/>
            <person name="Donahue G."/>
            <person name="Yang P."/>
            <person name="Li Q."/>
            <person name="Li C."/>
            <person name="Zhang P."/>
            <person name="Huang Z."/>
            <person name="Berger S.L."/>
            <person name="Reinberg D."/>
            <person name="Wang J."/>
            <person name="Liebig J."/>
        </authorList>
    </citation>
    <scope>NUCLEOTIDE SEQUENCE [LARGE SCALE GENOMIC DNA]</scope>
    <source>
        <strain evidence="11">C129</strain>
    </source>
</reference>
<feature type="non-terminal residue" evidence="10">
    <location>
        <position position="433"/>
    </location>
</feature>
<evidence type="ECO:0000256" key="5">
    <source>
        <dbReference type="ARBA" id="ARBA00023015"/>
    </source>
</evidence>
<feature type="non-terminal residue" evidence="10">
    <location>
        <position position="1"/>
    </location>
</feature>
<dbReference type="Proteomes" id="UP000000311">
    <property type="component" value="Unassembled WGS sequence"/>
</dbReference>
<accession>E2A146</accession>
<dbReference type="InParanoid" id="E2A146"/>
<evidence type="ECO:0000313" key="10">
    <source>
        <dbReference type="EMBL" id="EFN72843.1"/>
    </source>
</evidence>
<dbReference type="InterPro" id="IPR003656">
    <property type="entry name" value="Znf_BED"/>
</dbReference>
<dbReference type="AlphaFoldDB" id="E2A146"/>
<protein>
    <submittedName>
        <fullName evidence="10">Zinc finger BED domain-containing protein 4</fullName>
    </submittedName>
</protein>
<evidence type="ECO:0000259" key="9">
    <source>
        <dbReference type="Pfam" id="PF02892"/>
    </source>
</evidence>
<evidence type="ECO:0000256" key="2">
    <source>
        <dbReference type="ARBA" id="ARBA00022723"/>
    </source>
</evidence>
<dbReference type="OrthoDB" id="1271298at2759"/>
<organism evidence="11">
    <name type="scientific">Camponotus floridanus</name>
    <name type="common">Florida carpenter ant</name>
    <dbReference type="NCBI Taxonomy" id="104421"/>
    <lineage>
        <taxon>Eukaryota</taxon>
        <taxon>Metazoa</taxon>
        <taxon>Ecdysozoa</taxon>
        <taxon>Arthropoda</taxon>
        <taxon>Hexapoda</taxon>
        <taxon>Insecta</taxon>
        <taxon>Pterygota</taxon>
        <taxon>Neoptera</taxon>
        <taxon>Endopterygota</taxon>
        <taxon>Hymenoptera</taxon>
        <taxon>Apocrita</taxon>
        <taxon>Aculeata</taxon>
        <taxon>Formicoidea</taxon>
        <taxon>Formicidae</taxon>
        <taxon>Formicinae</taxon>
        <taxon>Camponotus</taxon>
    </lineage>
</organism>
<dbReference type="PANTHER" id="PTHR46481:SF10">
    <property type="entry name" value="ZINC FINGER BED DOMAIN-CONTAINING PROTEIN 39"/>
    <property type="match status" value="1"/>
</dbReference>
<comment type="subcellular location">
    <subcellularLocation>
        <location evidence="1">Nucleus</location>
    </subcellularLocation>
</comment>
<keyword evidence="5" id="KW-0805">Transcription regulation</keyword>
<feature type="domain" description="BED-type" evidence="9">
    <location>
        <begin position="1"/>
        <end position="52"/>
    </location>
</feature>
<evidence type="ECO:0000256" key="3">
    <source>
        <dbReference type="ARBA" id="ARBA00022771"/>
    </source>
</evidence>
<keyword evidence="7" id="KW-0539">Nucleus</keyword>
<dbReference type="InterPro" id="IPR012337">
    <property type="entry name" value="RNaseH-like_sf"/>
</dbReference>
<dbReference type="SUPFAM" id="SSF57667">
    <property type="entry name" value="beta-beta-alpha zinc fingers"/>
    <property type="match status" value="1"/>
</dbReference>